<evidence type="ECO:0000259" key="1">
    <source>
        <dbReference type="Pfam" id="PF08885"/>
    </source>
</evidence>
<dbReference type="RefSeq" id="WP_323298164.1">
    <property type="nucleotide sequence ID" value="NZ_JAYFUM010000022.1"/>
</dbReference>
<keyword evidence="3" id="KW-1185">Reference proteome</keyword>
<dbReference type="Pfam" id="PF08885">
    <property type="entry name" value="GSCFA"/>
    <property type="match status" value="1"/>
</dbReference>
<organism evidence="2 3">
    <name type="scientific">Arcicella rigui</name>
    <dbReference type="NCBI Taxonomy" id="797020"/>
    <lineage>
        <taxon>Bacteria</taxon>
        <taxon>Pseudomonadati</taxon>
        <taxon>Bacteroidota</taxon>
        <taxon>Cytophagia</taxon>
        <taxon>Cytophagales</taxon>
        <taxon>Flectobacillaceae</taxon>
        <taxon>Arcicella</taxon>
    </lineage>
</organism>
<dbReference type="InterPro" id="IPR014982">
    <property type="entry name" value="GSCFA"/>
</dbReference>
<sequence length="323" mass="37797">MAEFRTSFPMPAVRQKISLDSQLLTFGSCFADVVGNRLKSNKLKVEVNPFGTLFNPLSIFKLLSPNYLVADNRLFLENQEAWFHYDFHSQFFAETQETLAEKIKLQLQDYQQALPKTDFLFITFGTAFAYRFSEPPTFVANCHKMPARLFEKDLLSVKDICKSFAVLYQELKDINPNLRIVLTVSPVRHTKDGIPENQVSKSILRAACHYLTTDYESVEYFPAYEIMMDDLRDYRFYKADLIHPNDVAEGYIFDKFSETYFDENLKKFQKDWQQISMRLAHRPFNEKSEAHQKFLIKLLNDLENISLKVDVSEEIARVKILIK</sequence>
<evidence type="ECO:0000313" key="2">
    <source>
        <dbReference type="EMBL" id="MEA5141008.1"/>
    </source>
</evidence>
<dbReference type="Gene3D" id="3.40.50.1110">
    <property type="entry name" value="SGNH hydrolase"/>
    <property type="match status" value="1"/>
</dbReference>
<dbReference type="InterPro" id="IPR036514">
    <property type="entry name" value="SGNH_hydro_sf"/>
</dbReference>
<dbReference type="EC" id="3.1.-.-" evidence="2"/>
<proteinExistence type="predicted"/>
<evidence type="ECO:0000313" key="3">
    <source>
        <dbReference type="Proteomes" id="UP001302949"/>
    </source>
</evidence>
<dbReference type="SUPFAM" id="SSF52266">
    <property type="entry name" value="SGNH hydrolase"/>
    <property type="match status" value="1"/>
</dbReference>
<name>A0ABU5QE35_9BACT</name>
<accession>A0ABU5QE35</accession>
<dbReference type="Proteomes" id="UP001302949">
    <property type="component" value="Unassembled WGS sequence"/>
</dbReference>
<feature type="domain" description="GSCFA" evidence="1">
    <location>
        <begin position="23"/>
        <end position="256"/>
    </location>
</feature>
<dbReference type="EMBL" id="JAYFUM010000022">
    <property type="protein sequence ID" value="MEA5141008.1"/>
    <property type="molecule type" value="Genomic_DNA"/>
</dbReference>
<protein>
    <submittedName>
        <fullName evidence="2">GSCFA domain-containing protein</fullName>
        <ecNumber evidence="2">3.1.-.-</ecNumber>
    </submittedName>
</protein>
<reference evidence="2 3" key="1">
    <citation type="submission" date="2023-12" db="EMBL/GenBank/DDBJ databases">
        <title>Novel species of the genus Arcicella isolated from rivers.</title>
        <authorList>
            <person name="Lu H."/>
        </authorList>
    </citation>
    <scope>NUCLEOTIDE SEQUENCE [LARGE SCALE GENOMIC DNA]</scope>
    <source>
        <strain evidence="2 3">KCTC 23307</strain>
    </source>
</reference>
<dbReference type="GO" id="GO:0016787">
    <property type="term" value="F:hydrolase activity"/>
    <property type="evidence" value="ECO:0007669"/>
    <property type="project" value="UniProtKB-KW"/>
</dbReference>
<keyword evidence="2" id="KW-0378">Hydrolase</keyword>
<comment type="caution">
    <text evidence="2">The sequence shown here is derived from an EMBL/GenBank/DDBJ whole genome shotgun (WGS) entry which is preliminary data.</text>
</comment>
<gene>
    <name evidence="2" type="ORF">VB248_17790</name>
</gene>